<comment type="caution">
    <text evidence="1">The sequence shown here is derived from an EMBL/GenBank/DDBJ whole genome shotgun (WGS) entry which is preliminary data.</text>
</comment>
<dbReference type="RefSeq" id="WP_046336493.1">
    <property type="nucleotide sequence ID" value="NZ_CAWLXS010000082.1"/>
</dbReference>
<gene>
    <name evidence="1" type="ORF">XBKB1_830003</name>
</gene>
<dbReference type="Pfam" id="PF05534">
    <property type="entry name" value="HicB"/>
    <property type="match status" value="1"/>
</dbReference>
<proteinExistence type="predicted"/>
<reference evidence="1" key="1">
    <citation type="submission" date="2013-07" db="EMBL/GenBank/DDBJ databases">
        <title>Sub-species coevolution in mutualistic symbiosis.</title>
        <authorList>
            <person name="Murfin K."/>
            <person name="Klassen J."/>
            <person name="Lee M."/>
            <person name="Forst S."/>
            <person name="Stock P."/>
            <person name="Goodrich-Blair H."/>
        </authorList>
    </citation>
    <scope>NUCLEOTIDE SEQUENCE [LARGE SCALE GENOMIC DNA]</scope>
    <source>
        <strain evidence="1">Kraussei Becker Underwood</strain>
    </source>
</reference>
<dbReference type="EMBL" id="CBSZ010000421">
    <property type="protein sequence ID" value="CDH26639.1"/>
    <property type="molecule type" value="Genomic_DNA"/>
</dbReference>
<protein>
    <submittedName>
        <fullName evidence="1">HicB family protein</fullName>
    </submittedName>
</protein>
<dbReference type="Proteomes" id="UP000028493">
    <property type="component" value="Unassembled WGS sequence"/>
</dbReference>
<evidence type="ECO:0000313" key="1">
    <source>
        <dbReference type="EMBL" id="CDH26639.1"/>
    </source>
</evidence>
<sequence>MSNILKYRGYIGSVEHSIEDEILYGKIECINDIVTYEAENIKGLKVEFESAVDDYLATCKDLEKQPDKPMNGSFNVRVGQDNHKKAFIAAKEQAISLNEFVKIAIEEKLIEKKEFHIHIESKAITTSGTFGPSKKNWTAMPDEVCH</sequence>
<dbReference type="SUPFAM" id="SSF143100">
    <property type="entry name" value="TTHA1013/TTHA0281-like"/>
    <property type="match status" value="1"/>
</dbReference>
<dbReference type="HOGENOM" id="CLU_134927_0_1_6"/>
<dbReference type="InterPro" id="IPR035069">
    <property type="entry name" value="TTHA1013/TTHA0281-like"/>
</dbReference>
<dbReference type="AlphaFoldDB" id="A0A077Q3M3"/>
<name>A0A077Q3M3_XENBV</name>
<dbReference type="InterPro" id="IPR008651">
    <property type="entry name" value="Uncharacterised_HicB"/>
</dbReference>
<organism evidence="1">
    <name type="scientific">Xenorhabdus bovienii str. kraussei Becker Underwood</name>
    <dbReference type="NCBI Taxonomy" id="1398204"/>
    <lineage>
        <taxon>Bacteria</taxon>
        <taxon>Pseudomonadati</taxon>
        <taxon>Pseudomonadota</taxon>
        <taxon>Gammaproteobacteria</taxon>
        <taxon>Enterobacterales</taxon>
        <taxon>Morganellaceae</taxon>
        <taxon>Xenorhabdus</taxon>
    </lineage>
</organism>
<accession>A0A077Q3M3</accession>